<dbReference type="HOGENOM" id="CLU_711832_0_0_1"/>
<dbReference type="OrthoDB" id="3121508at2759"/>
<protein>
    <recommendedName>
        <fullName evidence="3">F-box domain-containing protein</fullName>
    </recommendedName>
</protein>
<evidence type="ECO:0000313" key="1">
    <source>
        <dbReference type="EMBL" id="KDR81148.1"/>
    </source>
</evidence>
<organism evidence="1 2">
    <name type="scientific">Galerina marginata (strain CBS 339.88)</name>
    <dbReference type="NCBI Taxonomy" id="685588"/>
    <lineage>
        <taxon>Eukaryota</taxon>
        <taxon>Fungi</taxon>
        <taxon>Dikarya</taxon>
        <taxon>Basidiomycota</taxon>
        <taxon>Agaricomycotina</taxon>
        <taxon>Agaricomycetes</taxon>
        <taxon>Agaricomycetidae</taxon>
        <taxon>Agaricales</taxon>
        <taxon>Agaricineae</taxon>
        <taxon>Strophariaceae</taxon>
        <taxon>Galerina</taxon>
    </lineage>
</organism>
<sequence>MSLPMDVGNGERNQPSTFVTLSSMPAEVVNMIAFLLPLSMQARLLHTCKYAFYVVSRIMYKDIDVIGHRARLLSMALIGQEFRYYRYVELVQTFVFTGSGLDDLHLTYPIFTDAMQEMSRLKALKLSIPQLHTGTLMNHLRSKGIVREAVSPFLCLIDTMNEDQDPICSRHTLPSLRSLAIFGDSKLLELASFRNIYDVYLGLPVTISTFSQVMDHLCSGRTSIALQHFTITLTARTTFESTAVLISLGMCCKDLRTLTIGIPSGCINALDVSRFLSSRPVIFPHLESLMINEKGGRPAYFVTPRLVSLGIQRLEVELAGEMRPRLRTVRIGPIGWVRLEVNYGKREWRVDDFTDEFTQVFGDLPVALLLDSIGCFFEKSGSNVLAVH</sequence>
<dbReference type="Proteomes" id="UP000027222">
    <property type="component" value="Unassembled WGS sequence"/>
</dbReference>
<accession>A0A067TQ87</accession>
<evidence type="ECO:0008006" key="3">
    <source>
        <dbReference type="Google" id="ProtNLM"/>
    </source>
</evidence>
<evidence type="ECO:0000313" key="2">
    <source>
        <dbReference type="Proteomes" id="UP000027222"/>
    </source>
</evidence>
<gene>
    <name evidence="1" type="ORF">GALMADRAFT_136190</name>
</gene>
<proteinExistence type="predicted"/>
<dbReference type="EMBL" id="KL142371">
    <property type="protein sequence ID" value="KDR81148.1"/>
    <property type="molecule type" value="Genomic_DNA"/>
</dbReference>
<reference evidence="2" key="1">
    <citation type="journal article" date="2014" name="Proc. Natl. Acad. Sci. U.S.A.">
        <title>Extensive sampling of basidiomycete genomes demonstrates inadequacy of the white-rot/brown-rot paradigm for wood decay fungi.</title>
        <authorList>
            <person name="Riley R."/>
            <person name="Salamov A.A."/>
            <person name="Brown D.W."/>
            <person name="Nagy L.G."/>
            <person name="Floudas D."/>
            <person name="Held B.W."/>
            <person name="Levasseur A."/>
            <person name="Lombard V."/>
            <person name="Morin E."/>
            <person name="Otillar R."/>
            <person name="Lindquist E.A."/>
            <person name="Sun H."/>
            <person name="LaButti K.M."/>
            <person name="Schmutz J."/>
            <person name="Jabbour D."/>
            <person name="Luo H."/>
            <person name="Baker S.E."/>
            <person name="Pisabarro A.G."/>
            <person name="Walton J.D."/>
            <person name="Blanchette R.A."/>
            <person name="Henrissat B."/>
            <person name="Martin F."/>
            <person name="Cullen D."/>
            <person name="Hibbett D.S."/>
            <person name="Grigoriev I.V."/>
        </authorList>
    </citation>
    <scope>NUCLEOTIDE SEQUENCE [LARGE SCALE GENOMIC DNA]</scope>
    <source>
        <strain evidence="2">CBS 339.88</strain>
    </source>
</reference>
<keyword evidence="2" id="KW-1185">Reference proteome</keyword>
<dbReference type="AlphaFoldDB" id="A0A067TQ87"/>
<name>A0A067TQ87_GALM3</name>